<name>A0A366LVV7_9ACTN</name>
<dbReference type="Pfam" id="PF01041">
    <property type="entry name" value="DegT_DnrJ_EryC1"/>
    <property type="match status" value="1"/>
</dbReference>
<dbReference type="InterPro" id="IPR015424">
    <property type="entry name" value="PyrdxlP-dep_Trfase"/>
</dbReference>
<keyword evidence="6" id="KW-0808">Transferase</keyword>
<comment type="similarity">
    <text evidence="4">Belongs to the DegT/DnrJ/EryC1 family.</text>
</comment>
<dbReference type="PIRSF" id="PIRSF000390">
    <property type="entry name" value="PLP_StrS"/>
    <property type="match status" value="1"/>
</dbReference>
<dbReference type="Proteomes" id="UP000253303">
    <property type="component" value="Unassembled WGS sequence"/>
</dbReference>
<gene>
    <name evidence="6" type="ORF">DP939_22205</name>
</gene>
<protein>
    <submittedName>
        <fullName evidence="6">Aminotransferase DegT</fullName>
    </submittedName>
</protein>
<evidence type="ECO:0000256" key="4">
    <source>
        <dbReference type="RuleBase" id="RU004508"/>
    </source>
</evidence>
<dbReference type="GO" id="GO:0030170">
    <property type="term" value="F:pyridoxal phosphate binding"/>
    <property type="evidence" value="ECO:0007669"/>
    <property type="project" value="TreeGrafter"/>
</dbReference>
<sequence length="391" mass="42412">MGLPVVPAYCGDPRRTPKDHQRPQRYRDLPRTAWLPSLLRAVLPGLREHVAADGRRTAGACRVTQSHVRELESELAEAFGLPYAVAVSSGTAALHTALVAAGIGPGDEVAVPAACVPMTVAAITYTGARPVLIDGTGHQITPATRAVMAVHLAGRCTDLPKLADFATAHGLRLIEDACQAQGSEYAHRPAGSYGDAGCFSLKDGKILSAGEGGYLLTHDADLAEQARRFRTHLPVDHHRAGPRFGHNYRMPELTAAQARRALQEFPAKLARRRAQAMLLMKLVEGTPRVRPMHPPPQENWNGYSALFHLDLPRPRDFCAHLSEAGVPNSIGTYGLISADQLPAMAAFRPTRCPQAAKFLDHTLAVVLSEQDDDDRIRHLAHTIAKEARSWN</sequence>
<feature type="modified residue" description="N6-(pyridoxal phosphate)lysine" evidence="3">
    <location>
        <position position="205"/>
    </location>
</feature>
<dbReference type="EMBL" id="QMEY01000009">
    <property type="protein sequence ID" value="RBQ18078.1"/>
    <property type="molecule type" value="Genomic_DNA"/>
</dbReference>
<feature type="region of interest" description="Disordered" evidence="5">
    <location>
        <begin position="1"/>
        <end position="26"/>
    </location>
</feature>
<organism evidence="6 7">
    <name type="scientific">Spongiactinospora rosea</name>
    <dbReference type="NCBI Taxonomy" id="2248750"/>
    <lineage>
        <taxon>Bacteria</taxon>
        <taxon>Bacillati</taxon>
        <taxon>Actinomycetota</taxon>
        <taxon>Actinomycetes</taxon>
        <taxon>Streptosporangiales</taxon>
        <taxon>Streptosporangiaceae</taxon>
        <taxon>Spongiactinospora</taxon>
    </lineage>
</organism>
<dbReference type="Gene3D" id="3.40.640.10">
    <property type="entry name" value="Type I PLP-dependent aspartate aminotransferase-like (Major domain)"/>
    <property type="match status" value="1"/>
</dbReference>
<feature type="compositionally biased region" description="Basic and acidic residues" evidence="5">
    <location>
        <begin position="12"/>
        <end position="26"/>
    </location>
</feature>
<dbReference type="GO" id="GO:0008483">
    <property type="term" value="F:transaminase activity"/>
    <property type="evidence" value="ECO:0007669"/>
    <property type="project" value="UniProtKB-KW"/>
</dbReference>
<keyword evidence="6" id="KW-0032">Aminotransferase</keyword>
<evidence type="ECO:0000256" key="3">
    <source>
        <dbReference type="PIRSR" id="PIRSR000390-2"/>
    </source>
</evidence>
<dbReference type="Gene3D" id="3.90.1150.10">
    <property type="entry name" value="Aspartate Aminotransferase, domain 1"/>
    <property type="match status" value="1"/>
</dbReference>
<reference evidence="6 7" key="1">
    <citation type="submission" date="2018-06" db="EMBL/GenBank/DDBJ databases">
        <title>Sphaerisporangium craniellae sp. nov., isolated from a marine sponge in the South China Sea.</title>
        <authorList>
            <person name="Li L."/>
        </authorList>
    </citation>
    <scope>NUCLEOTIDE SEQUENCE [LARGE SCALE GENOMIC DNA]</scope>
    <source>
        <strain evidence="6 7">LHW63015</strain>
    </source>
</reference>
<accession>A0A366LVV7</accession>
<dbReference type="InterPro" id="IPR015422">
    <property type="entry name" value="PyrdxlP-dep_Trfase_small"/>
</dbReference>
<dbReference type="GO" id="GO:0000271">
    <property type="term" value="P:polysaccharide biosynthetic process"/>
    <property type="evidence" value="ECO:0007669"/>
    <property type="project" value="TreeGrafter"/>
</dbReference>
<dbReference type="InterPro" id="IPR015421">
    <property type="entry name" value="PyrdxlP-dep_Trfase_major"/>
</dbReference>
<proteinExistence type="inferred from homology"/>
<dbReference type="SUPFAM" id="SSF53383">
    <property type="entry name" value="PLP-dependent transferases"/>
    <property type="match status" value="1"/>
</dbReference>
<comment type="caution">
    <text evidence="6">The sequence shown here is derived from an EMBL/GenBank/DDBJ whole genome shotgun (WGS) entry which is preliminary data.</text>
</comment>
<keyword evidence="3 4" id="KW-0663">Pyridoxal phosphate</keyword>
<dbReference type="InterPro" id="IPR000653">
    <property type="entry name" value="DegT/StrS_aminotransferase"/>
</dbReference>
<evidence type="ECO:0000313" key="7">
    <source>
        <dbReference type="Proteomes" id="UP000253303"/>
    </source>
</evidence>
<keyword evidence="7" id="KW-1185">Reference proteome</keyword>
<evidence type="ECO:0000256" key="5">
    <source>
        <dbReference type="SAM" id="MobiDB-lite"/>
    </source>
</evidence>
<feature type="active site" description="Proton acceptor" evidence="2">
    <location>
        <position position="205"/>
    </location>
</feature>
<dbReference type="PANTHER" id="PTHR30244">
    <property type="entry name" value="TRANSAMINASE"/>
    <property type="match status" value="1"/>
</dbReference>
<evidence type="ECO:0000256" key="1">
    <source>
        <dbReference type="ARBA" id="ARBA00001933"/>
    </source>
</evidence>
<comment type="cofactor">
    <cofactor evidence="1">
        <name>pyridoxal 5'-phosphate</name>
        <dbReference type="ChEBI" id="CHEBI:597326"/>
    </cofactor>
</comment>
<dbReference type="AlphaFoldDB" id="A0A366LVV7"/>
<evidence type="ECO:0000313" key="6">
    <source>
        <dbReference type="EMBL" id="RBQ18078.1"/>
    </source>
</evidence>
<dbReference type="PANTHER" id="PTHR30244:SF34">
    <property type="entry name" value="DTDP-4-AMINO-4,6-DIDEOXYGALACTOSE TRANSAMINASE"/>
    <property type="match status" value="1"/>
</dbReference>
<evidence type="ECO:0000256" key="2">
    <source>
        <dbReference type="PIRSR" id="PIRSR000390-1"/>
    </source>
</evidence>